<accession>A0A2G5HYU9</accession>
<keyword evidence="1" id="KW-0378">Hydrolase</keyword>
<dbReference type="InterPro" id="IPR036412">
    <property type="entry name" value="HAD-like_sf"/>
</dbReference>
<evidence type="ECO:0000313" key="2">
    <source>
        <dbReference type="EMBL" id="WPA98863.1"/>
    </source>
</evidence>
<name>A0A2G5HYU9_CERBT</name>
<dbReference type="InterPro" id="IPR044924">
    <property type="entry name" value="HAD-SF_hydro_IA_REG-2-like_cap"/>
</dbReference>
<organism evidence="1 3">
    <name type="scientific">Cercospora beticola</name>
    <name type="common">Sugarbeet leaf spot fungus</name>
    <dbReference type="NCBI Taxonomy" id="122368"/>
    <lineage>
        <taxon>Eukaryota</taxon>
        <taxon>Fungi</taxon>
        <taxon>Dikarya</taxon>
        <taxon>Ascomycota</taxon>
        <taxon>Pezizomycotina</taxon>
        <taxon>Dothideomycetes</taxon>
        <taxon>Dothideomycetidae</taxon>
        <taxon>Mycosphaerellales</taxon>
        <taxon>Mycosphaerellaceae</taxon>
        <taxon>Cercospora</taxon>
    </lineage>
</organism>
<dbReference type="Gene3D" id="3.40.50.1000">
    <property type="entry name" value="HAD superfamily/HAD-like"/>
    <property type="match status" value="1"/>
</dbReference>
<dbReference type="Proteomes" id="UP000230605">
    <property type="component" value="Chromosome 2"/>
</dbReference>
<dbReference type="InterPro" id="IPR051828">
    <property type="entry name" value="HAD-like_hydrolase_domain"/>
</dbReference>
<dbReference type="SUPFAM" id="SSF56784">
    <property type="entry name" value="HAD-like"/>
    <property type="match status" value="1"/>
</dbReference>
<gene>
    <name evidence="1" type="ORF">CB0940_06246</name>
    <name evidence="2" type="ORF">RHO25_003476</name>
</gene>
<keyword evidence="4" id="KW-1185">Reference proteome</keyword>
<dbReference type="GO" id="GO:0005634">
    <property type="term" value="C:nucleus"/>
    <property type="evidence" value="ECO:0007669"/>
    <property type="project" value="TreeGrafter"/>
</dbReference>
<reference evidence="1 3" key="1">
    <citation type="submission" date="2015-10" db="EMBL/GenBank/DDBJ databases">
        <title>The cercosporin biosynthetic gene cluster was horizontally transferred to several fungal lineages and shown to be expanded in Cercospora beticola based on microsynteny with recipient genomes.</title>
        <authorList>
            <person name="De Jonge R."/>
            <person name="Ebert M.K."/>
            <person name="Suttle J.C."/>
            <person name="Jurick Ii W.M."/>
            <person name="Secor G.A."/>
            <person name="Thomma B.P."/>
            <person name="Van De Peer Y."/>
            <person name="Bolton M.D."/>
        </authorList>
    </citation>
    <scope>NUCLEOTIDE SEQUENCE [LARGE SCALE GENOMIC DNA]</scope>
    <source>
        <strain evidence="1 3">09-40</strain>
    </source>
</reference>
<dbReference type="PANTHER" id="PTHR46191">
    <property type="match status" value="1"/>
</dbReference>
<dbReference type="Gene3D" id="1.10.150.720">
    <property type="entry name" value="Haloacid dehalogenase-like hydrolase"/>
    <property type="match status" value="1"/>
</dbReference>
<evidence type="ECO:0000313" key="3">
    <source>
        <dbReference type="Proteomes" id="UP000230605"/>
    </source>
</evidence>
<dbReference type="GO" id="GO:0016787">
    <property type="term" value="F:hydrolase activity"/>
    <property type="evidence" value="ECO:0007669"/>
    <property type="project" value="UniProtKB-KW"/>
</dbReference>
<dbReference type="EMBL" id="LKMD01000102">
    <property type="protein sequence ID" value="PIA97708.1"/>
    <property type="molecule type" value="Genomic_DNA"/>
</dbReference>
<reference evidence="2 4" key="2">
    <citation type="submission" date="2023-09" db="EMBL/GenBank/DDBJ databases">
        <title>Complete-Gapless Cercospora beticola genome.</title>
        <authorList>
            <person name="Wyatt N.A."/>
            <person name="Spanner R.E."/>
            <person name="Bolton M.D."/>
        </authorList>
    </citation>
    <scope>NUCLEOTIDE SEQUENCE [LARGE SCALE GENOMIC DNA]</scope>
    <source>
        <strain evidence="2">Cb09-40</strain>
    </source>
</reference>
<dbReference type="AlphaFoldDB" id="A0A2G5HYU9"/>
<evidence type="ECO:0000313" key="1">
    <source>
        <dbReference type="EMBL" id="PIA97708.1"/>
    </source>
</evidence>
<dbReference type="PANTHER" id="PTHR46191:SF2">
    <property type="entry name" value="HALOACID DEHALOGENASE-LIKE HYDROLASE DOMAIN-CONTAINING PROTEIN 3"/>
    <property type="match status" value="1"/>
</dbReference>
<dbReference type="Proteomes" id="UP001302367">
    <property type="component" value="Chromosome 2"/>
</dbReference>
<dbReference type="Pfam" id="PF00702">
    <property type="entry name" value="Hydrolase"/>
    <property type="match status" value="1"/>
</dbReference>
<dbReference type="InterPro" id="IPR023214">
    <property type="entry name" value="HAD_sf"/>
</dbReference>
<protein>
    <submittedName>
        <fullName evidence="1">Putative hydrolase</fullName>
    </submittedName>
</protein>
<dbReference type="EMBL" id="CP134185">
    <property type="protein sequence ID" value="WPA98863.1"/>
    <property type="molecule type" value="Genomic_DNA"/>
</dbReference>
<dbReference type="OrthoDB" id="444127at2759"/>
<proteinExistence type="predicted"/>
<evidence type="ECO:0000313" key="4">
    <source>
        <dbReference type="Proteomes" id="UP001302367"/>
    </source>
</evidence>
<sequence>MPPRNLLICFDAFGTLFKPRHSIAQQYGDVARSFGLSGFTNEDVNSSFKAAFKKELKQNPNYGKANGMNPEKWWTNIITNTFKPLIPPERSIPNGMVSKLLHRFWRDEGYTLFEDVQPLIRKLREAHKAENTRVVIGVITNSDDRVPDILTSFGLKVSPLRYGGHYAKSSVTAEVGQYDIDFSVMSYDVGHEKPDKRIFEAAEEVLQTSLLRAEDGESVEWRKVYVGDEYEKDVVGALNAGWNAVLIDRETAGQRLDLEWLDEKPVASLFEVFQHSRAVGFSSLDKLAQWLPSK</sequence>